<dbReference type="InterPro" id="IPR041173">
    <property type="entry name" value="LodA_C"/>
</dbReference>
<dbReference type="InterPro" id="IPR033797">
    <property type="entry name" value="LodA"/>
</dbReference>
<dbReference type="CDD" id="cd14732">
    <property type="entry name" value="LodA"/>
    <property type="match status" value="1"/>
</dbReference>
<evidence type="ECO:0000313" key="4">
    <source>
        <dbReference type="Proteomes" id="UP000662821"/>
    </source>
</evidence>
<protein>
    <submittedName>
        <fullName evidence="3">LodA/GoxA family CTQ-dependent oxidase</fullName>
    </submittedName>
</protein>
<dbReference type="AlphaFoldDB" id="A0AAJ4MWB3"/>
<dbReference type="EMBL" id="CP071520">
    <property type="protein sequence ID" value="QSX98439.1"/>
    <property type="molecule type" value="Genomic_DNA"/>
</dbReference>
<sequence length="728" mass="78598">MAYTGLRIHPAIGIARVGNSEEYYLGPESQAGMPLDGQDGTGGLPIRPGTEDTAIASTELRDASGKLKRQAARFRIYQYAFDAADGVESYPLGRRGAAAEVAIGSMVDGKIVKDIVWTVHLANKKANSWEGGDGVAPFQNNGAPALRNPHFGEPGSPHFGTPADPLRLKLLVIDPGPRSVQASRQSVQQFDAATSPSCAEAASGAVRSLPDYPVSFPRGGQPGAPAQGPGAIIASLGAITTEKNGRLLVLGGYGKACGFDAQGNYSATAILDDNVNNDNWFDDVADGPVTAMLLFADGTARSVEGSAWVISSDPSYAPQTANVVSLWDDLYCTWLEKMALRPAVYADGSYQAGYRSNFSTDVQPILRAASLQRWTTSLPPRAIKEHDLLGKMKAAGLTYPIMNFIRHPDQTGAPSLKPQMPLSLGDAGSSLLTLTRAQYFFMDQWAHGRYVADSGDFLLGAGEALDRTVLFNCLGGRYSPGIEMGFIVRDPGLYRQAWRRHDGGGPFRINAQHLDYPAAVRDRPFLGAGYMPLRGGEVQPGDVSKFMALPWHTDYNSCATHLPDPNPGGTVRNNQQAIDAATAIKGNGYNTLLYSSWPAQRPVAVYTYDDVVANGGELATPRYSVRGKGTRADGVPSTTPENAEIDRPAMHVGRYQDRAQFLLNWHRIGVVVQSTAIARKAGEKAICKDYYLEVESLFDSDESNLVEYWRNTAIDKVYRPKPQPKPKP</sequence>
<dbReference type="Pfam" id="PF18417">
    <property type="entry name" value="LodA_C"/>
    <property type="match status" value="1"/>
</dbReference>
<feature type="domain" description="L-lysine epsilon oxidase C-terminal" evidence="2">
    <location>
        <begin position="428"/>
        <end position="563"/>
    </location>
</feature>
<dbReference type="InterPro" id="IPR041168">
    <property type="entry name" value="LodA_N"/>
</dbReference>
<organism evidence="3 4">
    <name type="scientific">Janthinobacterium lividum</name>
    <dbReference type="NCBI Taxonomy" id="29581"/>
    <lineage>
        <taxon>Bacteria</taxon>
        <taxon>Pseudomonadati</taxon>
        <taxon>Pseudomonadota</taxon>
        <taxon>Betaproteobacteria</taxon>
        <taxon>Burkholderiales</taxon>
        <taxon>Oxalobacteraceae</taxon>
        <taxon>Janthinobacterium</taxon>
    </lineage>
</organism>
<reference evidence="3 4" key="1">
    <citation type="submission" date="2021-03" db="EMBL/GenBank/DDBJ databases">
        <title>Draft genome sequence of Janthinobacterium sp. strain PLB02 isolated from infected primmorphs (Lubomirskia baicalensis).</title>
        <authorList>
            <person name="Chernogor L.I."/>
            <person name="Belikov S.I."/>
            <person name="Petrushin I.S."/>
        </authorList>
    </citation>
    <scope>NUCLEOTIDE SEQUENCE [LARGE SCALE GENOMIC DNA]</scope>
    <source>
        <strain evidence="3 4">PLB02</strain>
    </source>
</reference>
<feature type="domain" description="L-Lysine epsilon oxidase N-terminal" evidence="1">
    <location>
        <begin position="9"/>
        <end position="310"/>
    </location>
</feature>
<gene>
    <name evidence="3" type="ORF">J3P46_11420</name>
</gene>
<dbReference type="GO" id="GO:0031640">
    <property type="term" value="P:killing of cells of another organism"/>
    <property type="evidence" value="ECO:0007669"/>
    <property type="project" value="InterPro"/>
</dbReference>
<proteinExistence type="predicted"/>
<dbReference type="Proteomes" id="UP000662821">
    <property type="component" value="Chromosome"/>
</dbReference>
<name>A0AAJ4MWB3_9BURK</name>
<accession>A0AAJ4MWB3</accession>
<evidence type="ECO:0000313" key="3">
    <source>
        <dbReference type="EMBL" id="QSX98439.1"/>
    </source>
</evidence>
<dbReference type="Pfam" id="PF17990">
    <property type="entry name" value="LodA_N"/>
    <property type="match status" value="1"/>
</dbReference>
<dbReference type="GO" id="GO:0033736">
    <property type="term" value="F:L-lysine 6-oxidase activity"/>
    <property type="evidence" value="ECO:0007669"/>
    <property type="project" value="InterPro"/>
</dbReference>
<evidence type="ECO:0000259" key="1">
    <source>
        <dbReference type="Pfam" id="PF17990"/>
    </source>
</evidence>
<dbReference type="RefSeq" id="WP_151094231.1">
    <property type="nucleotide sequence ID" value="NZ_CP071520.1"/>
</dbReference>
<dbReference type="GO" id="GO:1900191">
    <property type="term" value="P:negative regulation of single-species biofilm formation"/>
    <property type="evidence" value="ECO:0007669"/>
    <property type="project" value="InterPro"/>
</dbReference>
<evidence type="ECO:0000259" key="2">
    <source>
        <dbReference type="Pfam" id="PF18417"/>
    </source>
</evidence>